<name>A0A9P4TB17_CURKU</name>
<evidence type="ECO:0000313" key="2">
    <source>
        <dbReference type="EMBL" id="KAF2999495.1"/>
    </source>
</evidence>
<reference evidence="2" key="1">
    <citation type="submission" date="2019-04" db="EMBL/GenBank/DDBJ databases">
        <title>Sequencing of skin fungus with MAO and IRED activity.</title>
        <authorList>
            <person name="Marsaioli A.J."/>
            <person name="Bonatto J.M.C."/>
            <person name="Reis Junior O."/>
        </authorList>
    </citation>
    <scope>NUCLEOTIDE SEQUENCE</scope>
    <source>
        <strain evidence="2">30M1</strain>
    </source>
</reference>
<dbReference type="CDD" id="cd18186">
    <property type="entry name" value="BTB_POZ_ZBTB_KLHL-like"/>
    <property type="match status" value="1"/>
</dbReference>
<accession>A0A9P4TB17</accession>
<dbReference type="OrthoDB" id="194443at2759"/>
<dbReference type="PANTHER" id="PTHR47843">
    <property type="entry name" value="BTB DOMAIN-CONTAINING PROTEIN-RELATED"/>
    <property type="match status" value="1"/>
</dbReference>
<dbReference type="Proteomes" id="UP000801428">
    <property type="component" value="Unassembled WGS sequence"/>
</dbReference>
<dbReference type="InterPro" id="IPR011333">
    <property type="entry name" value="SKP1/BTB/POZ_sf"/>
</dbReference>
<sequence>MTPPRNSLPHVGVLSQGPTVKIVVKKSDAVDFTAAVNKSIDSGTTFTVHESLLIHHSEYFRGALTGDWQEAQSRIVTLTDVSVFTFATFVNWLYTGDLPVDDLGWCEEELDPVSATLEAELEHVRCIIFADAYIATRFGHACERKLVNRLVHLPAPFFETIILAFENLPPESDTLKLLVDSHAHGWCEELDSPEQKELRAQLPHAFLDRVMTRYSELLKGLKANTTMHECDYHHHDTADERAECEGLSDVRRIEGFYQVG</sequence>
<organism evidence="2 3">
    <name type="scientific">Curvularia kusanoi</name>
    <name type="common">Cochliobolus kusanoi</name>
    <dbReference type="NCBI Taxonomy" id="90978"/>
    <lineage>
        <taxon>Eukaryota</taxon>
        <taxon>Fungi</taxon>
        <taxon>Dikarya</taxon>
        <taxon>Ascomycota</taxon>
        <taxon>Pezizomycotina</taxon>
        <taxon>Dothideomycetes</taxon>
        <taxon>Pleosporomycetidae</taxon>
        <taxon>Pleosporales</taxon>
        <taxon>Pleosporineae</taxon>
        <taxon>Pleosporaceae</taxon>
        <taxon>Curvularia</taxon>
    </lineage>
</organism>
<protein>
    <recommendedName>
        <fullName evidence="1">BTB domain-containing protein</fullName>
    </recommendedName>
</protein>
<dbReference type="EMBL" id="SWKU01000017">
    <property type="protein sequence ID" value="KAF2999495.1"/>
    <property type="molecule type" value="Genomic_DNA"/>
</dbReference>
<feature type="domain" description="BTB" evidence="1">
    <location>
        <begin position="30"/>
        <end position="102"/>
    </location>
</feature>
<proteinExistence type="predicted"/>
<dbReference type="PANTHER" id="PTHR47843:SF2">
    <property type="entry name" value="BTB DOMAIN-CONTAINING PROTEIN"/>
    <property type="match status" value="1"/>
</dbReference>
<dbReference type="Pfam" id="PF00651">
    <property type="entry name" value="BTB"/>
    <property type="match status" value="1"/>
</dbReference>
<dbReference type="InterPro" id="IPR000210">
    <property type="entry name" value="BTB/POZ_dom"/>
</dbReference>
<keyword evidence="3" id="KW-1185">Reference proteome</keyword>
<comment type="caution">
    <text evidence="2">The sequence shown here is derived from an EMBL/GenBank/DDBJ whole genome shotgun (WGS) entry which is preliminary data.</text>
</comment>
<evidence type="ECO:0000259" key="1">
    <source>
        <dbReference type="PROSITE" id="PS50097"/>
    </source>
</evidence>
<evidence type="ECO:0000313" key="3">
    <source>
        <dbReference type="Proteomes" id="UP000801428"/>
    </source>
</evidence>
<gene>
    <name evidence="2" type="ORF">E8E13_008797</name>
</gene>
<dbReference type="AlphaFoldDB" id="A0A9P4TB17"/>
<dbReference type="Gene3D" id="3.30.710.10">
    <property type="entry name" value="Potassium Channel Kv1.1, Chain A"/>
    <property type="match status" value="1"/>
</dbReference>
<dbReference type="SUPFAM" id="SSF54695">
    <property type="entry name" value="POZ domain"/>
    <property type="match status" value="1"/>
</dbReference>
<dbReference type="SMART" id="SM00225">
    <property type="entry name" value="BTB"/>
    <property type="match status" value="1"/>
</dbReference>
<dbReference type="PROSITE" id="PS50097">
    <property type="entry name" value="BTB"/>
    <property type="match status" value="1"/>
</dbReference>